<reference evidence="3 4" key="1">
    <citation type="submission" date="2015-10" db="EMBL/GenBank/DDBJ databases">
        <title>Draft genome sequence of Streptomyces corchorusii DSM 40340, type strain for the species Streptomyces corchorusii.</title>
        <authorList>
            <person name="Ruckert C."/>
            <person name="Winkler A."/>
            <person name="Kalinowski J."/>
            <person name="Kampfer P."/>
            <person name="Glaeser S."/>
        </authorList>
    </citation>
    <scope>NUCLEOTIDE SEQUENCE [LARGE SCALE GENOMIC DNA]</scope>
    <source>
        <strain evidence="3 4">DSM 40340</strain>
    </source>
</reference>
<protein>
    <recommendedName>
        <fullName evidence="5">DUF3560 domain-containing protein</fullName>
    </recommendedName>
</protein>
<feature type="region of interest" description="Disordered" evidence="2">
    <location>
        <begin position="130"/>
        <end position="185"/>
    </location>
</feature>
<name>A0A101PTQ6_STRCK</name>
<feature type="region of interest" description="Disordered" evidence="2">
    <location>
        <begin position="1"/>
        <end position="32"/>
    </location>
</feature>
<dbReference type="Pfam" id="PF12083">
    <property type="entry name" value="DUF3560"/>
    <property type="match status" value="1"/>
</dbReference>
<comment type="caution">
    <text evidence="3">The sequence shown here is derived from an EMBL/GenBank/DDBJ whole genome shotgun (WGS) entry which is preliminary data.</text>
</comment>
<proteinExistence type="predicted"/>
<accession>A0A101PTQ6</accession>
<evidence type="ECO:0000256" key="2">
    <source>
        <dbReference type="SAM" id="MobiDB-lite"/>
    </source>
</evidence>
<feature type="compositionally biased region" description="Basic and acidic residues" evidence="2">
    <location>
        <begin position="172"/>
        <end position="185"/>
    </location>
</feature>
<keyword evidence="4" id="KW-1185">Reference proteome</keyword>
<feature type="region of interest" description="Disordered" evidence="2">
    <location>
        <begin position="856"/>
        <end position="914"/>
    </location>
</feature>
<dbReference type="RefSeq" id="WP_059266235.1">
    <property type="nucleotide sequence ID" value="NZ_KQ948370.1"/>
</dbReference>
<gene>
    <name evidence="3" type="ORF">AQJ11_37305</name>
</gene>
<dbReference type="InterPro" id="IPR021944">
    <property type="entry name" value="DUF3560"/>
</dbReference>
<evidence type="ECO:0000313" key="4">
    <source>
        <dbReference type="Proteomes" id="UP000053398"/>
    </source>
</evidence>
<organism evidence="3 4">
    <name type="scientific">Streptomyces corchorusii</name>
    <name type="common">Streptomyces chibaensis</name>
    <dbReference type="NCBI Taxonomy" id="1903"/>
    <lineage>
        <taxon>Bacteria</taxon>
        <taxon>Bacillati</taxon>
        <taxon>Actinomycetota</taxon>
        <taxon>Actinomycetes</taxon>
        <taxon>Kitasatosporales</taxon>
        <taxon>Streptomycetaceae</taxon>
        <taxon>Streptomyces</taxon>
    </lineage>
</organism>
<dbReference type="EMBL" id="LMWP01000048">
    <property type="protein sequence ID" value="KUN17535.1"/>
    <property type="molecule type" value="Genomic_DNA"/>
</dbReference>
<evidence type="ECO:0008006" key="5">
    <source>
        <dbReference type="Google" id="ProtNLM"/>
    </source>
</evidence>
<feature type="region of interest" description="Disordered" evidence="2">
    <location>
        <begin position="675"/>
        <end position="695"/>
    </location>
</feature>
<feature type="region of interest" description="Disordered" evidence="2">
    <location>
        <begin position="405"/>
        <end position="433"/>
    </location>
</feature>
<feature type="compositionally biased region" description="Polar residues" evidence="2">
    <location>
        <begin position="1"/>
        <end position="12"/>
    </location>
</feature>
<feature type="compositionally biased region" description="Gly residues" evidence="2">
    <location>
        <begin position="872"/>
        <end position="881"/>
    </location>
</feature>
<feature type="compositionally biased region" description="Pro residues" evidence="2">
    <location>
        <begin position="1365"/>
        <end position="1379"/>
    </location>
</feature>
<feature type="coiled-coil region" evidence="1">
    <location>
        <begin position="1196"/>
        <end position="1259"/>
    </location>
</feature>
<sequence>MTATTQPASSTRTPAQEPAPTPAEAPAPTAPAAEQLRTADAQGVTLPRNLVRLTAQAEKAGWTATVETQPGHCALLLTARQEAGETVLRCVWRLTARGHRWDGATLTRYGQTAARGIAWRAVADLVTAEAPTARTQPTAPDRADAPAPGPAETAAETSGPPGRARKAPSVAEVERARRAAEEWPEAMEARSLGDRYEGEFRRSDLLSELSVCGERFPFRFHFESRGGHTVTLPTGDVRGTWGEVTGAAIAYVIAERPASVLRATAETARVYGIHAERAAERAEENAQTAVSVGMARAALDTVRAFAQRIDWDGLTDEQYDSARGAVREAEECAEGAESAYGRGDVDTARWEARDALAVVRWFGLDVPSAQECAERAPEPRAVAGRVRPQASAFLLRITRPGWETPAETAEVPAGDAPAGSGVAPDVPAEENEVKKTPAVLPDVVSDPGGVNGWETDGGAVEVLPVICHGNGGGVFPVAFRGPYEGTVRVSRGWLTERARRELTVARERLTVAEEHAETCAAWRRVAYDLHREVRGSAGVLGERVVVHYETSGGWAERAREASLAADRRRMDARDAVRRCERELSGLEAEAAEPGRRSKSARAFLARAVSGDVPAGRGAWVSADGGAAVMFELPADIDVNPDVRHGEANEQRRAFVDLLADAVAARDEGRALIGRDLPSKKTHGRTAGVEKGQASASVNGLDVKPWKAPRVPAEGSRLDAETLATWDTVGDVVAESEAVPGVWLPMAAGSFAETAMANGWTVAMQRSNDGGTVTVRVAGVAVKNGEPLAYELLAVWCGGVFREDRSAVWVAGRRVTGKRTPLWSAPVRVGRSGKHQDPSMLATVQHAAEPGTLARVSLGSSAPAPEGVSDPGGMDGWEGEGGALARDDGGELPSPATRDEVSARAADVVSDPSGADVWDAEGGTVPGVDTPAPVAAAVAVMPIDWAKPAGRGDCAAANTCGGFGVLLWDVPGCAPRCAECAARVMGHSPAALRALTLPGDVAEAEEEAAAADIVIRHTHEDGTTVEGSSRGDGVWEALRPLGWTYRRTPGIFIRGSRYKGADRWKINRAADAVRALGLSCAVVIEEGMSFAEREAARVDAAEDRAQRYADRSGRAAASSQAARDTSDRIGERFWMGQPILVGHHSEGRARRGQERMHNAMRKSIAKGERAGYWANRAQAAEAYERYRKNPGRTLRRIEKLEAERRGVLRERDGVDDKGRKADVWRREPSEARREELTRRLAEYDEELTYWAETIKEAERRGFKVWGRADFVKGDFVQWRGSWYEVTRVNAKTVTVPHIHAAFDGGTVGAVGGCRVVTRAATAETRHKGSTYTLPYNEVSGRMSAEQMRAALAGEPIPADPRDITPEPAPTPGSLPPSPPA</sequence>
<feature type="region of interest" description="Disordered" evidence="2">
    <location>
        <begin position="1348"/>
        <end position="1379"/>
    </location>
</feature>
<feature type="compositionally biased region" description="Pro residues" evidence="2">
    <location>
        <begin position="17"/>
        <end position="29"/>
    </location>
</feature>
<dbReference type="Proteomes" id="UP000053398">
    <property type="component" value="Unassembled WGS sequence"/>
</dbReference>
<evidence type="ECO:0000313" key="3">
    <source>
        <dbReference type="EMBL" id="KUN17535.1"/>
    </source>
</evidence>
<keyword evidence="1" id="KW-0175">Coiled coil</keyword>
<evidence type="ECO:0000256" key="1">
    <source>
        <dbReference type="SAM" id="Coils"/>
    </source>
</evidence>